<evidence type="ECO:0000313" key="7">
    <source>
        <dbReference type="EMBL" id="KAB1199166.1"/>
    </source>
</evidence>
<dbReference type="GO" id="GO:0005634">
    <property type="term" value="C:nucleus"/>
    <property type="evidence" value="ECO:0007669"/>
    <property type="project" value="UniProtKB-SubCell"/>
</dbReference>
<dbReference type="InterPro" id="IPR036879">
    <property type="entry name" value="TF_MADSbox_sf"/>
</dbReference>
<protein>
    <submittedName>
        <fullName evidence="7">Agamous-like MADS-box protein AGL80</fullName>
    </submittedName>
</protein>
<dbReference type="FunFam" id="3.40.1810.10:FF:000018">
    <property type="entry name" value="agamous-like MADS-box protein AGL80"/>
    <property type="match status" value="1"/>
</dbReference>
<keyword evidence="8" id="KW-1185">Reference proteome</keyword>
<evidence type="ECO:0000256" key="3">
    <source>
        <dbReference type="ARBA" id="ARBA00023125"/>
    </source>
</evidence>
<dbReference type="EMBL" id="RXIC02000492">
    <property type="protein sequence ID" value="KAB1199166.1"/>
    <property type="molecule type" value="Genomic_DNA"/>
</dbReference>
<dbReference type="InterPro" id="IPR033897">
    <property type="entry name" value="SRF-like_MADS-box"/>
</dbReference>
<dbReference type="Pfam" id="PF00319">
    <property type="entry name" value="SRF-TF"/>
    <property type="match status" value="1"/>
</dbReference>
<proteinExistence type="predicted"/>
<comment type="caution">
    <text evidence="7">The sequence shown here is derived from an EMBL/GenBank/DDBJ whole genome shotgun (WGS) entry which is preliminary data.</text>
</comment>
<evidence type="ECO:0000256" key="5">
    <source>
        <dbReference type="ARBA" id="ARBA00023242"/>
    </source>
</evidence>
<keyword evidence="2" id="KW-0805">Transcription regulation</keyword>
<evidence type="ECO:0000256" key="4">
    <source>
        <dbReference type="ARBA" id="ARBA00023163"/>
    </source>
</evidence>
<evidence type="ECO:0000256" key="1">
    <source>
        <dbReference type="ARBA" id="ARBA00004123"/>
    </source>
</evidence>
<reference evidence="7 8" key="1">
    <citation type="journal article" date="2019" name="Plant Biotechnol. J.">
        <title>The red bayberry genome and genetic basis of sex determination.</title>
        <authorList>
            <person name="Jia H.M."/>
            <person name="Jia H.J."/>
            <person name="Cai Q.L."/>
            <person name="Wang Y."/>
            <person name="Zhao H.B."/>
            <person name="Yang W.F."/>
            <person name="Wang G.Y."/>
            <person name="Li Y.H."/>
            <person name="Zhan D.L."/>
            <person name="Shen Y.T."/>
            <person name="Niu Q.F."/>
            <person name="Chang L."/>
            <person name="Qiu J."/>
            <person name="Zhao L."/>
            <person name="Xie H.B."/>
            <person name="Fu W.Y."/>
            <person name="Jin J."/>
            <person name="Li X.W."/>
            <person name="Jiao Y."/>
            <person name="Zhou C.C."/>
            <person name="Tu T."/>
            <person name="Chai C.Y."/>
            <person name="Gao J.L."/>
            <person name="Fan L.J."/>
            <person name="van de Weg E."/>
            <person name="Wang J.Y."/>
            <person name="Gao Z.S."/>
        </authorList>
    </citation>
    <scope>NUCLEOTIDE SEQUENCE [LARGE SCALE GENOMIC DNA]</scope>
    <source>
        <tissue evidence="7">Leaves</tissue>
    </source>
</reference>
<feature type="domain" description="MADS-box" evidence="6">
    <location>
        <begin position="1"/>
        <end position="49"/>
    </location>
</feature>
<name>A0A6A1UFW0_9ROSI</name>
<dbReference type="PRINTS" id="PR00404">
    <property type="entry name" value="MADSDOMAIN"/>
</dbReference>
<dbReference type="Proteomes" id="UP000516437">
    <property type="component" value="Unassembled WGS sequence"/>
</dbReference>
<dbReference type="PROSITE" id="PS50066">
    <property type="entry name" value="MADS_BOX_2"/>
    <property type="match status" value="1"/>
</dbReference>
<organism evidence="7 8">
    <name type="scientific">Morella rubra</name>
    <name type="common">Chinese bayberry</name>
    <dbReference type="NCBI Taxonomy" id="262757"/>
    <lineage>
        <taxon>Eukaryota</taxon>
        <taxon>Viridiplantae</taxon>
        <taxon>Streptophyta</taxon>
        <taxon>Embryophyta</taxon>
        <taxon>Tracheophyta</taxon>
        <taxon>Spermatophyta</taxon>
        <taxon>Magnoliopsida</taxon>
        <taxon>eudicotyledons</taxon>
        <taxon>Gunneridae</taxon>
        <taxon>Pentapetalae</taxon>
        <taxon>rosids</taxon>
        <taxon>fabids</taxon>
        <taxon>Fagales</taxon>
        <taxon>Myricaceae</taxon>
        <taxon>Morella</taxon>
    </lineage>
</organism>
<keyword evidence="5" id="KW-0539">Nucleus</keyword>
<dbReference type="GO" id="GO:0000987">
    <property type="term" value="F:cis-regulatory region sequence-specific DNA binding"/>
    <property type="evidence" value="ECO:0007669"/>
    <property type="project" value="InterPro"/>
</dbReference>
<dbReference type="GO" id="GO:0046983">
    <property type="term" value="F:protein dimerization activity"/>
    <property type="evidence" value="ECO:0007669"/>
    <property type="project" value="InterPro"/>
</dbReference>
<sequence>MTRKKVKLAYIPNDSARKATFKKRKRGLMKKISELSTLCDIKACAIIYSPYDSQPDVWPSHLGVQTVLAEFKEMPELEQSKKMVNQDSFLRQRVAKANEQLKKQRKDNREKEMTHVMFQSLTGRGLQNFSIMDLNDLGWLIEQNLKDINHRIQKLNQEAETQGQGAPAVIPAVTDGMPRRTENVHPDQRSALEMNMETMQRQQWFMDLTNAQEHTGFGGDEMLLPFGDINPNPLWSNAFFP</sequence>
<dbReference type="InterPro" id="IPR050142">
    <property type="entry name" value="MADS-box/MEF2_TF"/>
</dbReference>
<evidence type="ECO:0000256" key="2">
    <source>
        <dbReference type="ARBA" id="ARBA00023015"/>
    </source>
</evidence>
<dbReference type="GO" id="GO:0000981">
    <property type="term" value="F:DNA-binding transcription factor activity, RNA polymerase II-specific"/>
    <property type="evidence" value="ECO:0007669"/>
    <property type="project" value="InterPro"/>
</dbReference>
<dbReference type="Gene3D" id="3.40.1810.10">
    <property type="entry name" value="Transcription factor, MADS-box"/>
    <property type="match status" value="1"/>
</dbReference>
<accession>A0A6A1UFW0</accession>
<dbReference type="AlphaFoldDB" id="A0A6A1UFW0"/>
<evidence type="ECO:0000259" key="6">
    <source>
        <dbReference type="PROSITE" id="PS50066"/>
    </source>
</evidence>
<gene>
    <name evidence="7" type="ORF">CJ030_MR0G027026</name>
</gene>
<dbReference type="InterPro" id="IPR002100">
    <property type="entry name" value="TF_MADSbox"/>
</dbReference>
<dbReference type="GO" id="GO:0045944">
    <property type="term" value="P:positive regulation of transcription by RNA polymerase II"/>
    <property type="evidence" value="ECO:0007669"/>
    <property type="project" value="InterPro"/>
</dbReference>
<dbReference type="CDD" id="cd00266">
    <property type="entry name" value="MADS_SRF_like"/>
    <property type="match status" value="1"/>
</dbReference>
<dbReference type="SUPFAM" id="SSF55455">
    <property type="entry name" value="SRF-like"/>
    <property type="match status" value="1"/>
</dbReference>
<keyword evidence="4" id="KW-0804">Transcription</keyword>
<comment type="subcellular location">
    <subcellularLocation>
        <location evidence="1">Nucleus</location>
    </subcellularLocation>
</comment>
<evidence type="ECO:0000313" key="8">
    <source>
        <dbReference type="Proteomes" id="UP000516437"/>
    </source>
</evidence>
<keyword evidence="3" id="KW-0238">DNA-binding</keyword>
<dbReference type="PANTHER" id="PTHR48019">
    <property type="entry name" value="SERUM RESPONSE FACTOR HOMOLOG"/>
    <property type="match status" value="1"/>
</dbReference>
<dbReference type="SMART" id="SM00432">
    <property type="entry name" value="MADS"/>
    <property type="match status" value="1"/>
</dbReference>
<dbReference type="OrthoDB" id="779403at2759"/>